<evidence type="ECO:0000313" key="2">
    <source>
        <dbReference type="EMBL" id="CAH0109356.1"/>
    </source>
</evidence>
<dbReference type="Proteomes" id="UP000789390">
    <property type="component" value="Unassembled WGS sequence"/>
</dbReference>
<organism evidence="2 3">
    <name type="scientific">Daphnia galeata</name>
    <dbReference type="NCBI Taxonomy" id="27404"/>
    <lineage>
        <taxon>Eukaryota</taxon>
        <taxon>Metazoa</taxon>
        <taxon>Ecdysozoa</taxon>
        <taxon>Arthropoda</taxon>
        <taxon>Crustacea</taxon>
        <taxon>Branchiopoda</taxon>
        <taxon>Diplostraca</taxon>
        <taxon>Cladocera</taxon>
        <taxon>Anomopoda</taxon>
        <taxon>Daphniidae</taxon>
        <taxon>Daphnia</taxon>
    </lineage>
</organism>
<keyword evidence="1" id="KW-0472">Membrane</keyword>
<proteinExistence type="predicted"/>
<dbReference type="PANTHER" id="PTHR34609:SF17">
    <property type="entry name" value="GEO08273P1-RELATED"/>
    <property type="match status" value="1"/>
</dbReference>
<keyword evidence="1" id="KW-0812">Transmembrane</keyword>
<evidence type="ECO:0000256" key="1">
    <source>
        <dbReference type="SAM" id="Phobius"/>
    </source>
</evidence>
<keyword evidence="1" id="KW-1133">Transmembrane helix</keyword>
<comment type="caution">
    <text evidence="2">The sequence shown here is derived from an EMBL/GenBank/DDBJ whole genome shotgun (WGS) entry which is preliminary data.</text>
</comment>
<keyword evidence="3" id="KW-1185">Reference proteome</keyword>
<dbReference type="EMBL" id="CAKKLH010000292">
    <property type="protein sequence ID" value="CAH0109356.1"/>
    <property type="molecule type" value="Genomic_DNA"/>
</dbReference>
<dbReference type="OrthoDB" id="6333545at2759"/>
<feature type="transmembrane region" description="Helical" evidence="1">
    <location>
        <begin position="21"/>
        <end position="39"/>
    </location>
</feature>
<feature type="transmembrane region" description="Helical" evidence="1">
    <location>
        <begin position="108"/>
        <end position="139"/>
    </location>
</feature>
<reference evidence="2" key="1">
    <citation type="submission" date="2021-11" db="EMBL/GenBank/DDBJ databases">
        <authorList>
            <person name="Schell T."/>
        </authorList>
    </citation>
    <scope>NUCLEOTIDE SEQUENCE</scope>
    <source>
        <strain evidence="2">M5</strain>
    </source>
</reference>
<accession>A0A8J2WJT0</accession>
<name>A0A8J2WJT0_9CRUS</name>
<sequence>MCCKLNRCCCCSFSLQTGTKVISNVYLLVEVIAITYLGISEFSGLFSSTDLVTIVALAIFSTILVLIAASKESKASFLMPWLFLFAILILGWFGYLTCIIIHTGGHAVIIYSAMLIGMAGVEFAITTLACTIGTMLAIYNWMVVYSYYHQLLEKKDQPFEEDADSISYIKYP</sequence>
<dbReference type="InterPro" id="IPR053077">
    <property type="entry name" value="MARVEL_domain_protein_3"/>
</dbReference>
<feature type="transmembrane region" description="Helical" evidence="1">
    <location>
        <begin position="81"/>
        <end position="102"/>
    </location>
</feature>
<feature type="transmembrane region" description="Helical" evidence="1">
    <location>
        <begin position="51"/>
        <end position="69"/>
    </location>
</feature>
<evidence type="ECO:0000313" key="3">
    <source>
        <dbReference type="Proteomes" id="UP000789390"/>
    </source>
</evidence>
<gene>
    <name evidence="2" type="ORF">DGAL_LOCUS12832</name>
</gene>
<protein>
    <submittedName>
        <fullName evidence="2">Uncharacterized protein</fullName>
    </submittedName>
</protein>
<dbReference type="PANTHER" id="PTHR34609">
    <property type="entry name" value="GEO08273P1-RELATED"/>
    <property type="match status" value="1"/>
</dbReference>
<dbReference type="AlphaFoldDB" id="A0A8J2WJT0"/>